<proteinExistence type="predicted"/>
<evidence type="ECO:0000313" key="2">
    <source>
        <dbReference type="EnsemblMetazoa" id="CLYHEMP012341.1"/>
    </source>
</evidence>
<dbReference type="Proteomes" id="UP000594262">
    <property type="component" value="Unplaced"/>
</dbReference>
<dbReference type="AlphaFoldDB" id="A0A7M5VF86"/>
<keyword evidence="3" id="KW-1185">Reference proteome</keyword>
<sequence>MFLYIHKKEKMEVRKFLITYYIITFSLLAGVFFGSGFAYVFGHNMYTSEGGVAIGVYIVFQLLDGAFAAICRHSNGLKRLRLMVLQWQFCLALLGILLLKSLILKSIFGTWAVLSFGHTVIAAIMLYRDDDLRLSFGGRYGRRIAWENKIQQNIRTAPEFVTYCEVREPKPIWKFWKTRKVIWRENKTFKYKHWIDLSQIDEVSIENIGKEQNIQKIEFDIQFDDEETEKSYQQHVQNLLDELPEMCRNGEIKTRRIIKLDGIDIDREIVIKLSSSGLEKFLEEYPWLVVLFLPVSILSICRKIIDWLIVRMDIEPFFRKVTIRKVVSNKDIEVI</sequence>
<accession>A0A7M5VF86</accession>
<name>A0A7M5VF86_9CNID</name>
<dbReference type="EnsemblMetazoa" id="CLYHEMT012341.1">
    <property type="protein sequence ID" value="CLYHEMP012341.1"/>
    <property type="gene ID" value="CLYHEMG012341"/>
</dbReference>
<feature type="transmembrane region" description="Helical" evidence="1">
    <location>
        <begin position="52"/>
        <end position="70"/>
    </location>
</feature>
<reference evidence="2" key="1">
    <citation type="submission" date="2021-01" db="UniProtKB">
        <authorList>
            <consortium name="EnsemblMetazoa"/>
        </authorList>
    </citation>
    <scope>IDENTIFICATION</scope>
</reference>
<keyword evidence="1" id="KW-1133">Transmembrane helix</keyword>
<organism evidence="2 3">
    <name type="scientific">Clytia hemisphaerica</name>
    <dbReference type="NCBI Taxonomy" id="252671"/>
    <lineage>
        <taxon>Eukaryota</taxon>
        <taxon>Metazoa</taxon>
        <taxon>Cnidaria</taxon>
        <taxon>Hydrozoa</taxon>
        <taxon>Hydroidolina</taxon>
        <taxon>Leptothecata</taxon>
        <taxon>Obeliida</taxon>
        <taxon>Clytiidae</taxon>
        <taxon>Clytia</taxon>
    </lineage>
</organism>
<keyword evidence="1" id="KW-0812">Transmembrane</keyword>
<feature type="transmembrane region" description="Helical" evidence="1">
    <location>
        <begin position="20"/>
        <end position="40"/>
    </location>
</feature>
<protein>
    <submittedName>
        <fullName evidence="2">Uncharacterized protein</fullName>
    </submittedName>
</protein>
<keyword evidence="1" id="KW-0472">Membrane</keyword>
<evidence type="ECO:0000256" key="1">
    <source>
        <dbReference type="SAM" id="Phobius"/>
    </source>
</evidence>
<feature type="transmembrane region" description="Helical" evidence="1">
    <location>
        <begin position="82"/>
        <end position="102"/>
    </location>
</feature>
<evidence type="ECO:0000313" key="3">
    <source>
        <dbReference type="Proteomes" id="UP000594262"/>
    </source>
</evidence>